<reference evidence="2" key="2">
    <citation type="submission" date="2022-01" db="EMBL/GenBank/DDBJ databases">
        <authorList>
            <person name="Hirooka S."/>
            <person name="Miyagishima S.Y."/>
        </authorList>
    </citation>
    <scope>NUCLEOTIDE SEQUENCE</scope>
    <source>
        <strain evidence="2">NBRC 102759</strain>
    </source>
</reference>
<gene>
    <name evidence="2" type="ORF">GpartN1_g93.t1</name>
</gene>
<dbReference type="PROSITE" id="PS51257">
    <property type="entry name" value="PROKAR_LIPOPROTEIN"/>
    <property type="match status" value="1"/>
</dbReference>
<evidence type="ECO:0000313" key="2">
    <source>
        <dbReference type="EMBL" id="GJQ08302.1"/>
    </source>
</evidence>
<proteinExistence type="predicted"/>
<evidence type="ECO:0000256" key="1">
    <source>
        <dbReference type="SAM" id="SignalP"/>
    </source>
</evidence>
<sequence>MKIFIVICLLAFHIVSGSAGCALSLEFFSTCDLKKDSFRIAIVAIKSWLSLVSVQRVTLFQEDLDSCERLLPFFKESKFRCVVLNKSTDNPSPPLDHLFDTAAQFTVTKYVGYINCDIAVFSEFDQALQSILYPDRGLKGAIVGRRKDVSISTDSLDLVTKNISLVREYAERHGCYHGSFGKDYFIFPRELLKDFPPFLIGRPKWDDWLLTELLLQDPNDLSIYRLDDSIPVVHMQVDRTSWSHKKFGSLENEQLFKRIWTCQPISDIMNVETVVYPANSSERHSFQMLESFPNTPLQLLFARKTRCNETLYLYEDLSFGAEFALSLKKIIESCKRCIHIVHTMTACIYCRRYAAACICMHDSEASILEYSQGDLFSVNQQMRQIELLRRRFYILSTALENGYKVNYQIGAKIPRSDVVILDSHPEDFAYSKGFLEALVSTYELPPTYYEFVILKPSYVAREFLTILHICILKFSTSSWKEERTKQSSKKVQWTHSFQKCVESLGSFEK</sequence>
<name>A0A9C7UM81_9RHOD</name>
<keyword evidence="1" id="KW-0732">Signal</keyword>
<dbReference type="AlphaFoldDB" id="A0A9C7UM81"/>
<dbReference type="OrthoDB" id="6046730at2759"/>
<evidence type="ECO:0000313" key="3">
    <source>
        <dbReference type="Proteomes" id="UP001061958"/>
    </source>
</evidence>
<feature type="chain" id="PRO_5039371626" evidence="1">
    <location>
        <begin position="20"/>
        <end position="509"/>
    </location>
</feature>
<dbReference type="EMBL" id="BQMJ01000001">
    <property type="protein sequence ID" value="GJQ08302.1"/>
    <property type="molecule type" value="Genomic_DNA"/>
</dbReference>
<organism evidence="2 3">
    <name type="scientific">Galdieria partita</name>
    <dbReference type="NCBI Taxonomy" id="83374"/>
    <lineage>
        <taxon>Eukaryota</taxon>
        <taxon>Rhodophyta</taxon>
        <taxon>Bangiophyceae</taxon>
        <taxon>Galdieriales</taxon>
        <taxon>Galdieriaceae</taxon>
        <taxon>Galdieria</taxon>
    </lineage>
</organism>
<keyword evidence="3" id="KW-1185">Reference proteome</keyword>
<comment type="caution">
    <text evidence="2">The sequence shown here is derived from an EMBL/GenBank/DDBJ whole genome shotgun (WGS) entry which is preliminary data.</text>
</comment>
<accession>A0A9C7UM81</accession>
<feature type="signal peptide" evidence="1">
    <location>
        <begin position="1"/>
        <end position="19"/>
    </location>
</feature>
<reference evidence="2" key="1">
    <citation type="journal article" date="2022" name="Proc. Natl. Acad. Sci. U.S.A.">
        <title>Life cycle and functional genomics of the unicellular red alga Galdieria for elucidating algal and plant evolution and industrial use.</title>
        <authorList>
            <person name="Hirooka S."/>
            <person name="Itabashi T."/>
            <person name="Ichinose T.M."/>
            <person name="Onuma R."/>
            <person name="Fujiwara T."/>
            <person name="Yamashita S."/>
            <person name="Jong L.W."/>
            <person name="Tomita R."/>
            <person name="Iwane A.H."/>
            <person name="Miyagishima S.Y."/>
        </authorList>
    </citation>
    <scope>NUCLEOTIDE SEQUENCE</scope>
    <source>
        <strain evidence="2">NBRC 102759</strain>
    </source>
</reference>
<protein>
    <submittedName>
        <fullName evidence="2">Uncharacterized protein</fullName>
    </submittedName>
</protein>
<dbReference type="Proteomes" id="UP001061958">
    <property type="component" value="Unassembled WGS sequence"/>
</dbReference>